<dbReference type="STRING" id="1817813.A2008_11655"/>
<dbReference type="EMBL" id="MGFH01000103">
    <property type="protein sequence ID" value="OGM05709.1"/>
    <property type="molecule type" value="Genomic_DNA"/>
</dbReference>
<dbReference type="Proteomes" id="UP000178735">
    <property type="component" value="Unassembled WGS sequence"/>
</dbReference>
<comment type="caution">
    <text evidence="1">The sequence shown here is derived from an EMBL/GenBank/DDBJ whole genome shotgun (WGS) entry which is preliminary data.</text>
</comment>
<reference evidence="1 2" key="1">
    <citation type="journal article" date="2016" name="Nat. Commun.">
        <title>Thousands of microbial genomes shed light on interconnected biogeochemical processes in an aquifer system.</title>
        <authorList>
            <person name="Anantharaman K."/>
            <person name="Brown C.T."/>
            <person name="Hug L.A."/>
            <person name="Sharon I."/>
            <person name="Castelle C.J."/>
            <person name="Probst A.J."/>
            <person name="Thomas B.C."/>
            <person name="Singh A."/>
            <person name="Wilkins M.J."/>
            <person name="Karaoz U."/>
            <person name="Brodie E.L."/>
            <person name="Williams K.H."/>
            <person name="Hubbard S.S."/>
            <person name="Banfield J.F."/>
        </authorList>
    </citation>
    <scope>NUCLEOTIDE SEQUENCE [LARGE SCALE GENOMIC DNA]</scope>
</reference>
<accession>A0A1F7WTA1</accession>
<protein>
    <recommendedName>
        <fullName evidence="3">Quinate 5-dehydrogenase</fullName>
    </recommendedName>
</protein>
<evidence type="ECO:0008006" key="3">
    <source>
        <dbReference type="Google" id="ProtNLM"/>
    </source>
</evidence>
<proteinExistence type="predicted"/>
<evidence type="ECO:0000313" key="1">
    <source>
        <dbReference type="EMBL" id="OGM05709.1"/>
    </source>
</evidence>
<gene>
    <name evidence="1" type="ORF">A2008_11655</name>
</gene>
<organism evidence="1 2">
    <name type="scientific">Candidatus Wallbacteria bacterium GWC2_49_35</name>
    <dbReference type="NCBI Taxonomy" id="1817813"/>
    <lineage>
        <taxon>Bacteria</taxon>
        <taxon>Candidatus Walliibacteriota</taxon>
    </lineage>
</organism>
<evidence type="ECO:0000313" key="2">
    <source>
        <dbReference type="Proteomes" id="UP000178735"/>
    </source>
</evidence>
<name>A0A1F7WTA1_9BACT</name>
<sequence>MKTLKVVSVSLGASDRDHEAQIELLGKKIHISRIGSDGDIQKARRLAASLDGRVDAMGLGGIDFYLSIKGDKYVLPDAFKIAGAAKKTPMVDGSGLKNSVEDKIAGLLIKELKINPAAANVFFVCATNRAMMAESFENAGFNMIFGDLMTSAGLPIPIKSLNAGRIAAAIFAPIVTKLLPYRFIYPVTKDDGGHREKFGDYFRWADIIAGDFNYIKRRAPLDLGGKIIVTTSVTKENAEDLKRRKAAYLVTTYPRIDGRAFGANVIEALLIAISGRNRALYPGEYLELINKIKFTPEIEKLN</sequence>
<dbReference type="AlphaFoldDB" id="A0A1F7WTA1"/>